<comment type="caution">
    <text evidence="1">The sequence shown here is derived from an EMBL/GenBank/DDBJ whole genome shotgun (WGS) entry which is preliminary data.</text>
</comment>
<dbReference type="InterPro" id="IPR009057">
    <property type="entry name" value="Homeodomain-like_sf"/>
</dbReference>
<organism evidence="1 2">
    <name type="scientific">Spartinivicinus poritis</name>
    <dbReference type="NCBI Taxonomy" id="2994640"/>
    <lineage>
        <taxon>Bacteria</taxon>
        <taxon>Pseudomonadati</taxon>
        <taxon>Pseudomonadota</taxon>
        <taxon>Gammaproteobacteria</taxon>
        <taxon>Oceanospirillales</taxon>
        <taxon>Zooshikellaceae</taxon>
        <taxon>Spartinivicinus</taxon>
    </lineage>
</organism>
<reference evidence="1 2" key="1">
    <citation type="submission" date="2022-11" db="EMBL/GenBank/DDBJ databases">
        <title>Spartinivicinus poritis sp. nov., isolated from scleractinian coral Porites lutea.</title>
        <authorList>
            <person name="Zhang G."/>
            <person name="Cai L."/>
            <person name="Wei Q."/>
        </authorList>
    </citation>
    <scope>NUCLEOTIDE SEQUENCE [LARGE SCALE GENOMIC DNA]</scope>
    <source>
        <strain evidence="1 2">A2-2</strain>
    </source>
</reference>
<name>A0ABT5UAF0_9GAMM</name>
<dbReference type="Proteomes" id="UP001528823">
    <property type="component" value="Unassembled WGS sequence"/>
</dbReference>
<accession>A0ABT5UAF0</accession>
<evidence type="ECO:0000313" key="2">
    <source>
        <dbReference type="Proteomes" id="UP001528823"/>
    </source>
</evidence>
<gene>
    <name evidence="1" type="ORF">ORQ98_15450</name>
</gene>
<sequence>MGYTLTPQDLNGTLEELAQVIGVSAAIMLAQRMGGARVYIPETSRQDHPIAIAIGFDNAKKLSEKFPGEYLEIPSKSAFRKVRNKLICRLYIDGKTANAIAPLFGLTRRQVFNIVNELKNHTVH</sequence>
<evidence type="ECO:0008006" key="3">
    <source>
        <dbReference type="Google" id="ProtNLM"/>
    </source>
</evidence>
<keyword evidence="2" id="KW-1185">Reference proteome</keyword>
<proteinExistence type="predicted"/>
<dbReference type="RefSeq" id="WP_274689698.1">
    <property type="nucleotide sequence ID" value="NZ_JAPMOU010000019.1"/>
</dbReference>
<evidence type="ECO:0000313" key="1">
    <source>
        <dbReference type="EMBL" id="MDE1463358.1"/>
    </source>
</evidence>
<dbReference type="SUPFAM" id="SSF46689">
    <property type="entry name" value="Homeodomain-like"/>
    <property type="match status" value="1"/>
</dbReference>
<dbReference type="EMBL" id="JAPMOU010000019">
    <property type="protein sequence ID" value="MDE1463358.1"/>
    <property type="molecule type" value="Genomic_DNA"/>
</dbReference>
<protein>
    <recommendedName>
        <fullName evidence="3">Mor transcription activator domain-containing protein</fullName>
    </recommendedName>
</protein>